<evidence type="ECO:0000256" key="5">
    <source>
        <dbReference type="ARBA" id="ARBA00022840"/>
    </source>
</evidence>
<evidence type="ECO:0000256" key="1">
    <source>
        <dbReference type="ARBA" id="ARBA00004496"/>
    </source>
</evidence>
<protein>
    <recommendedName>
        <fullName evidence="6">PhoH-like protein</fullName>
    </recommendedName>
</protein>
<dbReference type="Gene3D" id="3.40.50.300">
    <property type="entry name" value="P-loop containing nucleotide triphosphate hydrolases"/>
    <property type="match status" value="1"/>
</dbReference>
<sequence length="252" mass="28216">MGGRKRGKERAQRVSTNNRRSTQVDRTERYEDRSDTGFTVVKALQPKNDGQRKYVNAIDNNKVTVAIGEPGTGKTFIPAVKAAQELTKPNSVYDHIIMVRPNEPLGRALGMLPGDLAEKLEPWLEPIADGIKWAIGEHAYKNMVNRGTIKYLAIEHARGRTFNNAYVIVDEAQNISIEAMMCLVTRVGLDCKLIICGDVAQKDIKANSGLQLLMDIRDEYEYVPFNLIELTDNVRSPESSAFYSIFKDKGLV</sequence>
<gene>
    <name evidence="9" type="ORF">P13BB106kb_p077</name>
</gene>
<dbReference type="InterPro" id="IPR003714">
    <property type="entry name" value="PhoH"/>
</dbReference>
<dbReference type="PANTHER" id="PTHR30473:SF1">
    <property type="entry name" value="PHOH-LIKE PROTEIN"/>
    <property type="match status" value="1"/>
</dbReference>
<dbReference type="GO" id="GO:0005524">
    <property type="term" value="F:ATP binding"/>
    <property type="evidence" value="ECO:0007669"/>
    <property type="project" value="UniProtKB-KW"/>
</dbReference>
<keyword evidence="10" id="KW-1185">Reference proteome</keyword>
<feature type="domain" description="PhoH-like protein" evidence="8">
    <location>
        <begin position="44"/>
        <end position="246"/>
    </location>
</feature>
<keyword evidence="5" id="KW-0067">ATP-binding</keyword>
<name>A0A2D2W6Y4_9CAUD</name>
<accession>A0A2D2W6Y4</accession>
<dbReference type="PANTHER" id="PTHR30473">
    <property type="entry name" value="PROTEIN PHOH"/>
    <property type="match status" value="1"/>
</dbReference>
<evidence type="ECO:0000256" key="7">
    <source>
        <dbReference type="SAM" id="MobiDB-lite"/>
    </source>
</evidence>
<keyword evidence="4" id="KW-0547">Nucleotide-binding</keyword>
<proteinExistence type="inferred from homology"/>
<dbReference type="EMBL" id="MF979564">
    <property type="protein sequence ID" value="ATS94061.1"/>
    <property type="molecule type" value="Genomic_DNA"/>
</dbReference>
<evidence type="ECO:0000313" key="10">
    <source>
        <dbReference type="Proteomes" id="UP000240663"/>
    </source>
</evidence>
<comment type="similarity">
    <text evidence="2">Belongs to the PhoH family.</text>
</comment>
<keyword evidence="3" id="KW-0963">Cytoplasm</keyword>
<reference evidence="9 10" key="1">
    <citation type="submission" date="2017-09" db="EMBL/GenBank/DDBJ databases">
        <title>Complete genome sequence of bacteriophage (DU_PP_V) infecting Pectobacterium spp.</title>
        <authorList>
            <person name="Park T.-H."/>
        </authorList>
    </citation>
    <scope>NUCLEOTIDE SEQUENCE [LARGE SCALE GENOMIC DNA]</scope>
</reference>
<evidence type="ECO:0000256" key="3">
    <source>
        <dbReference type="ARBA" id="ARBA00022490"/>
    </source>
</evidence>
<feature type="region of interest" description="Disordered" evidence="7">
    <location>
        <begin position="1"/>
        <end position="33"/>
    </location>
</feature>
<dbReference type="Proteomes" id="UP000240663">
    <property type="component" value="Segment"/>
</dbReference>
<dbReference type="Pfam" id="PF02562">
    <property type="entry name" value="PhoH"/>
    <property type="match status" value="1"/>
</dbReference>
<dbReference type="InterPro" id="IPR051451">
    <property type="entry name" value="PhoH2-like"/>
</dbReference>
<dbReference type="InterPro" id="IPR027417">
    <property type="entry name" value="P-loop_NTPase"/>
</dbReference>
<evidence type="ECO:0000256" key="4">
    <source>
        <dbReference type="ARBA" id="ARBA00022741"/>
    </source>
</evidence>
<evidence type="ECO:0000256" key="2">
    <source>
        <dbReference type="ARBA" id="ARBA00010393"/>
    </source>
</evidence>
<evidence type="ECO:0000313" key="9">
    <source>
        <dbReference type="EMBL" id="ATS94061.1"/>
    </source>
</evidence>
<evidence type="ECO:0000259" key="8">
    <source>
        <dbReference type="Pfam" id="PF02562"/>
    </source>
</evidence>
<comment type="subcellular location">
    <subcellularLocation>
        <location evidence="1">Cytoplasm</location>
    </subcellularLocation>
</comment>
<evidence type="ECO:0000256" key="6">
    <source>
        <dbReference type="ARBA" id="ARBA00039970"/>
    </source>
</evidence>
<dbReference type="SUPFAM" id="SSF52540">
    <property type="entry name" value="P-loop containing nucleoside triphosphate hydrolases"/>
    <property type="match status" value="1"/>
</dbReference>
<feature type="compositionally biased region" description="Basic and acidic residues" evidence="7">
    <location>
        <begin position="22"/>
        <end position="33"/>
    </location>
</feature>
<organism evidence="9 10">
    <name type="scientific">Pectobacterium phage DU_PP_V</name>
    <dbReference type="NCBI Taxonomy" id="2041492"/>
    <lineage>
        <taxon>Viruses</taxon>
        <taxon>Duplodnaviria</taxon>
        <taxon>Heunggongvirae</taxon>
        <taxon>Uroviricota</taxon>
        <taxon>Caudoviricetes</taxon>
        <taxon>Demerecviridae</taxon>
        <taxon>Mccorquodalevirinae</taxon>
        <taxon>Hongcheonvirus</taxon>
        <taxon>Hongcheonvirus DUPPV</taxon>
    </lineage>
</organism>